<reference evidence="2" key="1">
    <citation type="submission" date="2019-01" db="EMBL/GenBank/DDBJ databases">
        <title>Draft genome sequences of three monokaryotic isolates of the white-rot basidiomycete fungus Dichomitus squalens.</title>
        <authorList>
            <consortium name="DOE Joint Genome Institute"/>
            <person name="Lopez S.C."/>
            <person name="Andreopoulos B."/>
            <person name="Pangilinan J."/>
            <person name="Lipzen A."/>
            <person name="Riley R."/>
            <person name="Ahrendt S."/>
            <person name="Ng V."/>
            <person name="Barry K."/>
            <person name="Daum C."/>
            <person name="Grigoriev I.V."/>
            <person name="Hilden K.S."/>
            <person name="Makela M.R."/>
            <person name="de Vries R.P."/>
        </authorList>
    </citation>
    <scope>NUCLEOTIDE SEQUENCE [LARGE SCALE GENOMIC DNA]</scope>
    <source>
        <strain evidence="2">OM18370.1</strain>
    </source>
</reference>
<evidence type="ECO:0000256" key="1">
    <source>
        <dbReference type="SAM" id="MobiDB-lite"/>
    </source>
</evidence>
<feature type="compositionally biased region" description="Basic residues" evidence="1">
    <location>
        <begin position="122"/>
        <end position="131"/>
    </location>
</feature>
<dbReference type="Proteomes" id="UP000292957">
    <property type="component" value="Unassembled WGS sequence"/>
</dbReference>
<evidence type="ECO:0000313" key="2">
    <source>
        <dbReference type="EMBL" id="TBU29401.1"/>
    </source>
</evidence>
<feature type="compositionally biased region" description="Basic residues" evidence="1">
    <location>
        <begin position="98"/>
        <end position="112"/>
    </location>
</feature>
<organism evidence="2">
    <name type="scientific">Dichomitus squalens</name>
    <dbReference type="NCBI Taxonomy" id="114155"/>
    <lineage>
        <taxon>Eukaryota</taxon>
        <taxon>Fungi</taxon>
        <taxon>Dikarya</taxon>
        <taxon>Basidiomycota</taxon>
        <taxon>Agaricomycotina</taxon>
        <taxon>Agaricomycetes</taxon>
        <taxon>Polyporales</taxon>
        <taxon>Polyporaceae</taxon>
        <taxon>Dichomitus</taxon>
    </lineage>
</organism>
<accession>A0A4Q9MST2</accession>
<dbReference type="EMBL" id="ML143413">
    <property type="protein sequence ID" value="TBU29401.1"/>
    <property type="molecule type" value="Genomic_DNA"/>
</dbReference>
<sequence>MVIVDRSLPNSASQCSHTVLPPALEAHAPYSRAHAACRCPAAISYRQTPLSARHDHDIYHSTRSSHRYLCNNASAHRRRRRAGDRNGASWDPLPPPRNVHRLHHPSRRRSLLQKRQAGIRGSMRRPRFGPARGRRVCTIRPGWSCLACTEARRRNRPSVQVGFMRSMGRASCVAPLSVF</sequence>
<dbReference type="AlphaFoldDB" id="A0A4Q9MST2"/>
<protein>
    <submittedName>
        <fullName evidence="2">Uncharacterized protein</fullName>
    </submittedName>
</protein>
<feature type="region of interest" description="Disordered" evidence="1">
    <location>
        <begin position="74"/>
        <end position="131"/>
    </location>
</feature>
<gene>
    <name evidence="2" type="ORF">BD311DRAFT_270089</name>
</gene>
<name>A0A4Q9MST2_9APHY</name>
<proteinExistence type="predicted"/>